<dbReference type="Proteomes" id="UP000255050">
    <property type="component" value="Unassembled WGS sequence"/>
</dbReference>
<gene>
    <name evidence="2" type="ORF">NCTC11694_07143</name>
</gene>
<sequence length="89" mass="9523">MLTRREPRSVALGPLDAGRTGPAQRKTVTAAGVTIQGDRDLMLTAGGGHYQRIVRIGDIIVLRLNQKTGRRPPLTQVCTDQARSTSSAA</sequence>
<evidence type="ECO:0000256" key="1">
    <source>
        <dbReference type="SAM" id="MobiDB-lite"/>
    </source>
</evidence>
<name>A0A7H4MWR5_9ENTR</name>
<dbReference type="AlphaFoldDB" id="A0A7H4MWR5"/>
<evidence type="ECO:0000313" key="2">
    <source>
        <dbReference type="EMBL" id="STT07528.1"/>
    </source>
</evidence>
<organism evidence="2 3">
    <name type="scientific">Klebsiella michiganensis</name>
    <dbReference type="NCBI Taxonomy" id="1134687"/>
    <lineage>
        <taxon>Bacteria</taxon>
        <taxon>Pseudomonadati</taxon>
        <taxon>Pseudomonadota</taxon>
        <taxon>Gammaproteobacteria</taxon>
        <taxon>Enterobacterales</taxon>
        <taxon>Enterobacteriaceae</taxon>
        <taxon>Klebsiella/Raoultella group</taxon>
        <taxon>Klebsiella</taxon>
    </lineage>
</organism>
<protein>
    <submittedName>
        <fullName evidence="2">Uncharacterized protein</fullName>
    </submittedName>
</protein>
<proteinExistence type="predicted"/>
<comment type="caution">
    <text evidence="2">The sequence shown here is derived from an EMBL/GenBank/DDBJ whole genome shotgun (WGS) entry which is preliminary data.</text>
</comment>
<accession>A0A7H4MWR5</accession>
<dbReference type="EMBL" id="UGJR01000006">
    <property type="protein sequence ID" value="STT07528.1"/>
    <property type="molecule type" value="Genomic_DNA"/>
</dbReference>
<evidence type="ECO:0000313" key="3">
    <source>
        <dbReference type="Proteomes" id="UP000255050"/>
    </source>
</evidence>
<feature type="region of interest" description="Disordered" evidence="1">
    <location>
        <begin position="1"/>
        <end position="28"/>
    </location>
</feature>
<reference evidence="2 3" key="1">
    <citation type="submission" date="2018-06" db="EMBL/GenBank/DDBJ databases">
        <authorList>
            <consortium name="Pathogen Informatics"/>
            <person name="Doyle S."/>
        </authorList>
    </citation>
    <scope>NUCLEOTIDE SEQUENCE [LARGE SCALE GENOMIC DNA]</scope>
    <source>
        <strain evidence="2 3">NCTC11694</strain>
    </source>
</reference>